<feature type="transmembrane region" description="Helical" evidence="11">
    <location>
        <begin position="50"/>
        <end position="67"/>
    </location>
</feature>
<evidence type="ECO:0000256" key="4">
    <source>
        <dbReference type="ARBA" id="ARBA00022692"/>
    </source>
</evidence>
<dbReference type="GO" id="GO:0016020">
    <property type="term" value="C:membrane"/>
    <property type="evidence" value="ECO:0007669"/>
    <property type="project" value="InterPro"/>
</dbReference>
<dbReference type="AlphaFoldDB" id="A0A9X7Z8S1"/>
<feature type="transmembrane region" description="Helical" evidence="11">
    <location>
        <begin position="176"/>
        <end position="195"/>
    </location>
</feature>
<dbReference type="Gene3D" id="1.20.1510.10">
    <property type="entry name" value="Cation efflux protein transmembrane domain"/>
    <property type="match status" value="1"/>
</dbReference>
<feature type="transmembrane region" description="Helical" evidence="11">
    <location>
        <begin position="113"/>
        <end position="136"/>
    </location>
</feature>
<evidence type="ECO:0000256" key="11">
    <source>
        <dbReference type="SAM" id="Phobius"/>
    </source>
</evidence>
<evidence type="ECO:0000256" key="10">
    <source>
        <dbReference type="ARBA" id="ARBA00023329"/>
    </source>
</evidence>
<dbReference type="EMBL" id="CP071182">
    <property type="protein sequence ID" value="QSO49922.1"/>
    <property type="molecule type" value="Genomic_DNA"/>
</dbReference>
<comment type="subcellular location">
    <subcellularLocation>
        <location evidence="2">Cytoplasmic vesicle</location>
        <location evidence="2">Secretory vesicle</location>
        <location evidence="2">Synaptic vesicle membrane</location>
        <topology evidence="2">Multi-pass membrane protein</topology>
    </subcellularLocation>
    <subcellularLocation>
        <location evidence="1">Early endosome membrane</location>
    </subcellularLocation>
</comment>
<dbReference type="PANTHER" id="PTHR31937:SF2">
    <property type="entry name" value="TRANSMEMBRANE PROTEIN 163"/>
    <property type="match status" value="1"/>
</dbReference>
<reference evidence="13 14" key="1">
    <citation type="submission" date="2021-02" db="EMBL/GenBank/DDBJ databases">
        <title>Alicyclobacillus curvatus sp. nov. and Alicyclobacillus mengziensis sp. nov., two acidophilic bacteria isolated from acid mine drainage.</title>
        <authorList>
            <person name="Huang Y."/>
        </authorList>
    </citation>
    <scope>NUCLEOTIDE SEQUENCE [LARGE SCALE GENOMIC DNA]</scope>
    <source>
        <strain evidence="13 14">S30H14</strain>
    </source>
</reference>
<sequence>MERRRKWLKVALQVQVISVLWTLVEATVGAVAAHISGSLAVSAFSVDSAIELISGLALLLRFVIEFLSPAESSGNRSSLLERVATGIVAFCLFGLAAFIAWRSGQAFALRQPMQVSTIGLILAAISSIVSPWLAGMKRRVGIKLDSHALIGDAACTMTCAYMAWVLLLGLGMQWLFGFWWVDPLAALGILYFVLYEAWDSFAAMRSGTPHLHDGLHHHPG</sequence>
<dbReference type="GO" id="GO:0031410">
    <property type="term" value="C:cytoplasmic vesicle"/>
    <property type="evidence" value="ECO:0007669"/>
    <property type="project" value="UniProtKB-KW"/>
</dbReference>
<dbReference type="PANTHER" id="PTHR31937">
    <property type="entry name" value="TRANSMEMBRANE PROTEIN 163"/>
    <property type="match status" value="1"/>
</dbReference>
<dbReference type="Proteomes" id="UP000663505">
    <property type="component" value="Chromosome"/>
</dbReference>
<evidence type="ECO:0000256" key="8">
    <source>
        <dbReference type="ARBA" id="ARBA00023018"/>
    </source>
</evidence>
<keyword evidence="6" id="KW-0862">Zinc</keyword>
<feature type="transmembrane region" description="Helical" evidence="11">
    <location>
        <begin position="79"/>
        <end position="101"/>
    </location>
</feature>
<feature type="domain" description="Cation efflux protein transmembrane" evidence="12">
    <location>
        <begin position="17"/>
        <end position="201"/>
    </location>
</feature>
<dbReference type="InterPro" id="IPR026765">
    <property type="entry name" value="Tmem163"/>
</dbReference>
<dbReference type="GO" id="GO:0008324">
    <property type="term" value="F:monoatomic cation transmembrane transporter activity"/>
    <property type="evidence" value="ECO:0007669"/>
    <property type="project" value="InterPro"/>
</dbReference>
<evidence type="ECO:0000313" key="14">
    <source>
        <dbReference type="Proteomes" id="UP000663505"/>
    </source>
</evidence>
<dbReference type="SUPFAM" id="SSF161111">
    <property type="entry name" value="Cation efflux protein transmembrane domain-like"/>
    <property type="match status" value="1"/>
</dbReference>
<keyword evidence="8" id="KW-0770">Synapse</keyword>
<gene>
    <name evidence="13" type="ORF">JZ786_16560</name>
</gene>
<keyword evidence="7 11" id="KW-1133">Transmembrane helix</keyword>
<organism evidence="13 14">
    <name type="scientific">Alicyclobacillus mengziensis</name>
    <dbReference type="NCBI Taxonomy" id="2931921"/>
    <lineage>
        <taxon>Bacteria</taxon>
        <taxon>Bacillati</taxon>
        <taxon>Bacillota</taxon>
        <taxon>Bacilli</taxon>
        <taxon>Bacillales</taxon>
        <taxon>Alicyclobacillaceae</taxon>
        <taxon>Alicyclobacillus</taxon>
    </lineage>
</organism>
<accession>A0A9X7Z8S1</accession>
<feature type="transmembrane region" description="Helical" evidence="11">
    <location>
        <begin position="148"/>
        <end position="170"/>
    </location>
</feature>
<evidence type="ECO:0000256" key="3">
    <source>
        <dbReference type="ARBA" id="ARBA00008731"/>
    </source>
</evidence>
<keyword evidence="5" id="KW-0967">Endosome</keyword>
<evidence type="ECO:0000259" key="12">
    <source>
        <dbReference type="Pfam" id="PF01545"/>
    </source>
</evidence>
<evidence type="ECO:0000256" key="7">
    <source>
        <dbReference type="ARBA" id="ARBA00022989"/>
    </source>
</evidence>
<protein>
    <submittedName>
        <fullName evidence="13">Cation transporter</fullName>
    </submittedName>
</protein>
<keyword evidence="4 11" id="KW-0812">Transmembrane</keyword>
<evidence type="ECO:0000313" key="13">
    <source>
        <dbReference type="EMBL" id="QSO49922.1"/>
    </source>
</evidence>
<dbReference type="InterPro" id="IPR058533">
    <property type="entry name" value="Cation_efflux_TM"/>
</dbReference>
<proteinExistence type="inferred from homology"/>
<evidence type="ECO:0000256" key="6">
    <source>
        <dbReference type="ARBA" id="ARBA00022833"/>
    </source>
</evidence>
<evidence type="ECO:0000256" key="9">
    <source>
        <dbReference type="ARBA" id="ARBA00023136"/>
    </source>
</evidence>
<name>A0A9X7Z8S1_9BACL</name>
<dbReference type="InterPro" id="IPR027469">
    <property type="entry name" value="Cation_efflux_TMD_sf"/>
</dbReference>
<keyword evidence="9 11" id="KW-0472">Membrane</keyword>
<dbReference type="KEGG" id="afx:JZ786_16560"/>
<evidence type="ECO:0000256" key="5">
    <source>
        <dbReference type="ARBA" id="ARBA00022753"/>
    </source>
</evidence>
<comment type="similarity">
    <text evidence="3">Belongs to the TMEM163 family.</text>
</comment>
<keyword evidence="14" id="KW-1185">Reference proteome</keyword>
<keyword evidence="10" id="KW-0968">Cytoplasmic vesicle</keyword>
<evidence type="ECO:0000256" key="1">
    <source>
        <dbReference type="ARBA" id="ARBA00004146"/>
    </source>
</evidence>
<dbReference type="Pfam" id="PF01545">
    <property type="entry name" value="Cation_efflux"/>
    <property type="match status" value="1"/>
</dbReference>
<evidence type="ECO:0000256" key="2">
    <source>
        <dbReference type="ARBA" id="ARBA00004644"/>
    </source>
</evidence>